<dbReference type="InterPro" id="IPR006917">
    <property type="entry name" value="SOUL_heme-bd"/>
</dbReference>
<dbReference type="Gene3D" id="3.20.80.10">
    <property type="entry name" value="Regulatory factor, effector binding domain"/>
    <property type="match status" value="2"/>
</dbReference>
<dbReference type="OrthoDB" id="6424451at2759"/>
<proteinExistence type="inferred from homology"/>
<dbReference type="Pfam" id="PF04832">
    <property type="entry name" value="SOUL"/>
    <property type="match status" value="1"/>
</dbReference>
<dbReference type="SUPFAM" id="SSF55136">
    <property type="entry name" value="Probable bacterial effector-binding domain"/>
    <property type="match status" value="2"/>
</dbReference>
<keyword evidence="3" id="KW-1185">Reference proteome</keyword>
<dbReference type="FunFam" id="3.20.80.10:FF:000010">
    <property type="entry name" value="SOUL heme-binding family protein"/>
    <property type="match status" value="1"/>
</dbReference>
<organism evidence="2 3">
    <name type="scientific">Striga asiatica</name>
    <name type="common">Asiatic witchweed</name>
    <name type="synonym">Buchnera asiatica</name>
    <dbReference type="NCBI Taxonomy" id="4170"/>
    <lineage>
        <taxon>Eukaryota</taxon>
        <taxon>Viridiplantae</taxon>
        <taxon>Streptophyta</taxon>
        <taxon>Embryophyta</taxon>
        <taxon>Tracheophyta</taxon>
        <taxon>Spermatophyta</taxon>
        <taxon>Magnoliopsida</taxon>
        <taxon>eudicotyledons</taxon>
        <taxon>Gunneridae</taxon>
        <taxon>Pentapetalae</taxon>
        <taxon>asterids</taxon>
        <taxon>lamiids</taxon>
        <taxon>Lamiales</taxon>
        <taxon>Orobanchaceae</taxon>
        <taxon>Buchnereae</taxon>
        <taxon>Striga</taxon>
    </lineage>
</organism>
<dbReference type="AlphaFoldDB" id="A0A5A7RDH6"/>
<dbReference type="PANTHER" id="PTHR11220">
    <property type="entry name" value="HEME-BINDING PROTEIN-RELATED"/>
    <property type="match status" value="1"/>
</dbReference>
<name>A0A5A7RDH6_STRAF</name>
<comment type="caution">
    <text evidence="2">The sequence shown here is derived from an EMBL/GenBank/DDBJ whole genome shotgun (WGS) entry which is preliminary data.</text>
</comment>
<gene>
    <name evidence="2" type="ORF">STAS_31981</name>
</gene>
<evidence type="ECO:0000313" key="2">
    <source>
        <dbReference type="EMBL" id="GER54404.1"/>
    </source>
</evidence>
<evidence type="ECO:0000256" key="1">
    <source>
        <dbReference type="ARBA" id="ARBA00009817"/>
    </source>
</evidence>
<dbReference type="Proteomes" id="UP000325081">
    <property type="component" value="Unassembled WGS sequence"/>
</dbReference>
<protein>
    <submittedName>
        <fullName evidence="2">SOUL heme-binding family protein</fullName>
    </submittedName>
</protein>
<sequence>MGMILGKIGVETPKHEIIAAAAGYEIRKYPPAVVAEVTYNPAQFTSEKDGAFKILADYIGAFGEPQNARPERIAMTAPVLTAAAPPSERIAMTAPVVTAAGNGGMVTMGFILPAKYARAADAPRPVDGRVELREEGERKYGVVRFSGAAREEVVEEKASGLRECLERDGYRAAGDFVLARYNAPWITLPPFRTNEIRLTVRPAS</sequence>
<dbReference type="PANTHER" id="PTHR11220:SF58">
    <property type="entry name" value="SOUL HEME-BINDING FAMILY PROTEIN"/>
    <property type="match status" value="1"/>
</dbReference>
<reference evidence="3" key="1">
    <citation type="journal article" date="2019" name="Curr. Biol.">
        <title>Genome Sequence of Striga asiatica Provides Insight into the Evolution of Plant Parasitism.</title>
        <authorList>
            <person name="Yoshida S."/>
            <person name="Kim S."/>
            <person name="Wafula E.K."/>
            <person name="Tanskanen J."/>
            <person name="Kim Y.M."/>
            <person name="Honaas L."/>
            <person name="Yang Z."/>
            <person name="Spallek T."/>
            <person name="Conn C.E."/>
            <person name="Ichihashi Y."/>
            <person name="Cheong K."/>
            <person name="Cui S."/>
            <person name="Der J.P."/>
            <person name="Gundlach H."/>
            <person name="Jiao Y."/>
            <person name="Hori C."/>
            <person name="Ishida J.K."/>
            <person name="Kasahara H."/>
            <person name="Kiba T."/>
            <person name="Kim M.S."/>
            <person name="Koo N."/>
            <person name="Laohavisit A."/>
            <person name="Lee Y.H."/>
            <person name="Lumba S."/>
            <person name="McCourt P."/>
            <person name="Mortimer J.C."/>
            <person name="Mutuku J.M."/>
            <person name="Nomura T."/>
            <person name="Sasaki-Sekimoto Y."/>
            <person name="Seto Y."/>
            <person name="Wang Y."/>
            <person name="Wakatake T."/>
            <person name="Sakakibara H."/>
            <person name="Demura T."/>
            <person name="Yamaguchi S."/>
            <person name="Yoneyama K."/>
            <person name="Manabe R.I."/>
            <person name="Nelson D.C."/>
            <person name="Schulman A.H."/>
            <person name="Timko M.P."/>
            <person name="dePamphilis C.W."/>
            <person name="Choi D."/>
            <person name="Shirasu K."/>
        </authorList>
    </citation>
    <scope>NUCLEOTIDE SEQUENCE [LARGE SCALE GENOMIC DNA]</scope>
    <source>
        <strain evidence="3">cv. UVA1</strain>
    </source>
</reference>
<comment type="similarity">
    <text evidence="1">Belongs to the HEBP family.</text>
</comment>
<accession>A0A5A7RDH6</accession>
<evidence type="ECO:0000313" key="3">
    <source>
        <dbReference type="Proteomes" id="UP000325081"/>
    </source>
</evidence>
<dbReference type="EMBL" id="BKCP01011070">
    <property type="protein sequence ID" value="GER54404.1"/>
    <property type="molecule type" value="Genomic_DNA"/>
</dbReference>
<dbReference type="InterPro" id="IPR011256">
    <property type="entry name" value="Reg_factor_effector_dom_sf"/>
</dbReference>